<accession>A0A6S6P0E8</accession>
<evidence type="ECO:0000313" key="2">
    <source>
        <dbReference type="EMBL" id="BCI51396.1"/>
    </source>
</evidence>
<dbReference type="AlphaFoldDB" id="A0A6S6P0E8"/>
<evidence type="ECO:0000256" key="1">
    <source>
        <dbReference type="SAM" id="MobiDB-lite"/>
    </source>
</evidence>
<feature type="compositionally biased region" description="Polar residues" evidence="1">
    <location>
        <begin position="99"/>
        <end position="110"/>
    </location>
</feature>
<proteinExistence type="predicted"/>
<sequence>MIATSSRGDYRARATNMGADAVVDHHRLLAAADLADGVLRTTVTRTIEDCSAAGLNDAQRGVGFTPRRSQRIDAGHATGSGCRPRTSLPGLASVGTPRSAMTTPDTTVAT</sequence>
<organism evidence="2 3">
    <name type="scientific">Mycolicibacterium litorale</name>
    <dbReference type="NCBI Taxonomy" id="758802"/>
    <lineage>
        <taxon>Bacteria</taxon>
        <taxon>Bacillati</taxon>
        <taxon>Actinomycetota</taxon>
        <taxon>Actinomycetes</taxon>
        <taxon>Mycobacteriales</taxon>
        <taxon>Mycobacteriaceae</taxon>
        <taxon>Mycolicibacterium</taxon>
    </lineage>
</organism>
<dbReference type="Proteomes" id="UP000515734">
    <property type="component" value="Chromosome"/>
</dbReference>
<name>A0A6S6P0E8_9MYCO</name>
<dbReference type="EMBL" id="AP023287">
    <property type="protein sequence ID" value="BCI51396.1"/>
    <property type="molecule type" value="Genomic_DNA"/>
</dbReference>
<feature type="region of interest" description="Disordered" evidence="1">
    <location>
        <begin position="57"/>
        <end position="110"/>
    </location>
</feature>
<reference evidence="2 3" key="1">
    <citation type="submission" date="2020-07" db="EMBL/GenBank/DDBJ databases">
        <title>Complete genome sequence of Mycolicibacterium litorale like strain isolated from cardiac implantable electronic device infection.</title>
        <authorList>
            <person name="Fukano H."/>
            <person name="Miyama H."/>
            <person name="Hoshino Y."/>
        </authorList>
    </citation>
    <scope>NUCLEOTIDE SEQUENCE [LARGE SCALE GENOMIC DNA]</scope>
    <source>
        <strain evidence="2 3">NIIDNTM18</strain>
    </source>
</reference>
<protein>
    <submittedName>
        <fullName evidence="2">Uncharacterized protein</fullName>
    </submittedName>
</protein>
<gene>
    <name evidence="2" type="ORF">NIIDNTM18_06740</name>
</gene>
<evidence type="ECO:0000313" key="3">
    <source>
        <dbReference type="Proteomes" id="UP000515734"/>
    </source>
</evidence>